<dbReference type="PRINTS" id="PR00320">
    <property type="entry name" value="GPROTEINBRPT"/>
</dbReference>
<dbReference type="PROSITE" id="PS50082">
    <property type="entry name" value="WD_REPEATS_2"/>
    <property type="match status" value="4"/>
</dbReference>
<evidence type="ECO:0008006" key="6">
    <source>
        <dbReference type="Google" id="ProtNLM"/>
    </source>
</evidence>
<dbReference type="PROSITE" id="PS50294">
    <property type="entry name" value="WD_REPEATS_REGION"/>
    <property type="match status" value="3"/>
</dbReference>
<dbReference type="PROSITE" id="PS00678">
    <property type="entry name" value="WD_REPEATS_1"/>
    <property type="match status" value="1"/>
</dbReference>
<dbReference type="AlphaFoldDB" id="A0AAE1JJC4"/>
<keyword evidence="5" id="KW-1185">Reference proteome</keyword>
<dbReference type="PANTHER" id="PTHR44376">
    <property type="entry name" value="TRANSCRIPTIONAL REGULATOR OF FILAMENTOUS GROWTH FLO8"/>
    <property type="match status" value="1"/>
</dbReference>
<dbReference type="InterPro" id="IPR015943">
    <property type="entry name" value="WD40/YVTN_repeat-like_dom_sf"/>
</dbReference>
<dbReference type="InterPro" id="IPR019775">
    <property type="entry name" value="WD40_repeat_CS"/>
</dbReference>
<dbReference type="Pfam" id="PF00400">
    <property type="entry name" value="WD40"/>
    <property type="match status" value="5"/>
</dbReference>
<evidence type="ECO:0000256" key="1">
    <source>
        <dbReference type="ARBA" id="ARBA00022574"/>
    </source>
</evidence>
<name>A0AAE1JJC4_9FABA</name>
<sequence length="604" mass="67093">MASTLHWDPDKMLQLYILDYMKRRGMDTSAEIFQKESDGIDASVVIRSPEGFLHEWWSVFYDMYASRNLEHEDIGPEACSNVELQRTNSGRRNLPPRIPQLSKQRPQLLQIDPTANDMMEQPSACLLPPNVYEREYLGYLAEDSNPSLQLINAKRLKFEDSGIGLQSGSNIPVDPLGQVQRGVDEGLNLVPLNGYPLDVGDGVLTSLLLAPNYEQQFQGLDTQNLQALACTPRSQTSICLGNSSICISQDPKIPLVQTDLCNDMQDCMNAADGRPVDRNIVPLSDENEHADQGAGPSRSLKLTFATCDMSKGFSFEEVGCLHSCKSKVLSCHFSSDGKVLASAGHEKKVFVWNMETFDCVSTSDAHSRLITDVRFRPGSTIFATSSADKTIKIWDAAKANKSLFELTGHAEQVMSLDFHPRKVDLLCSCDSNGIMRLWNVNQGVCVRINKGGSKQVRFQPRIANFLAAAAGNIINLIDIEDDRLLYKLKGHVKDVISICWDATGNYLASVSEDSARVWSVMSEGKCIQVLHSNRNKFQSCIFHPVYCNLLIIGCNQSLEFWIPTEGCKLWTHTAHKDVIAGLGASPENQMMASASHDHTVKLWK</sequence>
<keyword evidence="1 3" id="KW-0853">WD repeat</keyword>
<dbReference type="InterPro" id="IPR020472">
    <property type="entry name" value="WD40_PAC1"/>
</dbReference>
<dbReference type="PROSITE" id="PS50896">
    <property type="entry name" value="LISH"/>
    <property type="match status" value="1"/>
</dbReference>
<dbReference type="EMBL" id="JAWXYG010000005">
    <property type="protein sequence ID" value="KAK4271575.1"/>
    <property type="molecule type" value="Genomic_DNA"/>
</dbReference>
<feature type="repeat" description="WD" evidence="3">
    <location>
        <begin position="406"/>
        <end position="448"/>
    </location>
</feature>
<dbReference type="InterPro" id="IPR006594">
    <property type="entry name" value="LisH"/>
</dbReference>
<dbReference type="PANTHER" id="PTHR44376:SF8">
    <property type="entry name" value="TRANSCRIPTIONAL COREPRESSOR LEUNIG-LIKE"/>
    <property type="match status" value="1"/>
</dbReference>
<keyword evidence="2" id="KW-0677">Repeat</keyword>
<dbReference type="InterPro" id="IPR036322">
    <property type="entry name" value="WD40_repeat_dom_sf"/>
</dbReference>
<protein>
    <recommendedName>
        <fullName evidence="6">Transcriptional corepressor LEUNIG-like</fullName>
    </recommendedName>
</protein>
<organism evidence="4 5">
    <name type="scientific">Acacia crassicarpa</name>
    <name type="common">northern wattle</name>
    <dbReference type="NCBI Taxonomy" id="499986"/>
    <lineage>
        <taxon>Eukaryota</taxon>
        <taxon>Viridiplantae</taxon>
        <taxon>Streptophyta</taxon>
        <taxon>Embryophyta</taxon>
        <taxon>Tracheophyta</taxon>
        <taxon>Spermatophyta</taxon>
        <taxon>Magnoliopsida</taxon>
        <taxon>eudicotyledons</taxon>
        <taxon>Gunneridae</taxon>
        <taxon>Pentapetalae</taxon>
        <taxon>rosids</taxon>
        <taxon>fabids</taxon>
        <taxon>Fabales</taxon>
        <taxon>Fabaceae</taxon>
        <taxon>Caesalpinioideae</taxon>
        <taxon>mimosoid clade</taxon>
        <taxon>Acacieae</taxon>
        <taxon>Acacia</taxon>
    </lineage>
</organism>
<feature type="repeat" description="WD" evidence="3">
    <location>
        <begin position="572"/>
        <end position="604"/>
    </location>
</feature>
<dbReference type="Gene3D" id="2.130.10.10">
    <property type="entry name" value="YVTN repeat-like/Quinoprotein amine dehydrogenase"/>
    <property type="match status" value="2"/>
</dbReference>
<evidence type="ECO:0000256" key="2">
    <source>
        <dbReference type="ARBA" id="ARBA00022737"/>
    </source>
</evidence>
<gene>
    <name evidence="4" type="ORF">QN277_020251</name>
</gene>
<dbReference type="SMART" id="SM00320">
    <property type="entry name" value="WD40"/>
    <property type="match status" value="6"/>
</dbReference>
<dbReference type="SUPFAM" id="SSF50978">
    <property type="entry name" value="WD40 repeat-like"/>
    <property type="match status" value="1"/>
</dbReference>
<proteinExistence type="predicted"/>
<dbReference type="Proteomes" id="UP001293593">
    <property type="component" value="Unassembled WGS sequence"/>
</dbReference>
<comment type="caution">
    <text evidence="4">The sequence shown here is derived from an EMBL/GenBank/DDBJ whole genome shotgun (WGS) entry which is preliminary data.</text>
</comment>
<feature type="repeat" description="WD" evidence="3">
    <location>
        <begin position="321"/>
        <end position="362"/>
    </location>
</feature>
<dbReference type="CDD" id="cd00200">
    <property type="entry name" value="WD40"/>
    <property type="match status" value="1"/>
</dbReference>
<accession>A0AAE1JJC4</accession>
<dbReference type="InterPro" id="IPR001680">
    <property type="entry name" value="WD40_rpt"/>
</dbReference>
<reference evidence="4" key="1">
    <citation type="submission" date="2023-10" db="EMBL/GenBank/DDBJ databases">
        <title>Chromosome-level genome of the transformable northern wattle, Acacia crassicarpa.</title>
        <authorList>
            <person name="Massaro I."/>
            <person name="Sinha N.R."/>
            <person name="Poethig S."/>
            <person name="Leichty A.R."/>
        </authorList>
    </citation>
    <scope>NUCLEOTIDE SEQUENCE</scope>
    <source>
        <strain evidence="4">Acra3RX</strain>
        <tissue evidence="4">Leaf</tissue>
    </source>
</reference>
<evidence type="ECO:0000256" key="3">
    <source>
        <dbReference type="PROSITE-ProRule" id="PRU00221"/>
    </source>
</evidence>
<dbReference type="GO" id="GO:0003714">
    <property type="term" value="F:transcription corepressor activity"/>
    <property type="evidence" value="ECO:0007669"/>
    <property type="project" value="InterPro"/>
</dbReference>
<dbReference type="InterPro" id="IPR044716">
    <property type="entry name" value="LEUNIG-like"/>
</dbReference>
<evidence type="ECO:0000313" key="4">
    <source>
        <dbReference type="EMBL" id="KAK4271575.1"/>
    </source>
</evidence>
<evidence type="ECO:0000313" key="5">
    <source>
        <dbReference type="Proteomes" id="UP001293593"/>
    </source>
</evidence>
<feature type="repeat" description="WD" evidence="3">
    <location>
        <begin position="363"/>
        <end position="395"/>
    </location>
</feature>